<gene>
    <name evidence="3" type="ORF">G3I21_28460</name>
</gene>
<comment type="caution">
    <text evidence="3">The sequence shown here is derived from an EMBL/GenBank/DDBJ whole genome shotgun (WGS) entry which is preliminary data.</text>
</comment>
<sequence>MAFLAPGVGDRRGGNRTDGDRVSARFAHGLVIGKFYPPHSGHHFLIRSAADACDAVTVVVMAAGQESIPLAERVAWIREHWADDPHVAVVGVVDDLPVDYESEVAWEGHVGLMRQALALGPHAPAVDAVFSSESYGTELARRFDAAPVLLDLDRGTFAVSGTKVRADPVAHWAEIEPPVRAWLARRVVVVGAESTGTTTLSRDLATALRARGGPHALTHWVPEYGRELTVAKLARARALAAPGLPRPTVADLDWDDADFELVARRQNRTEQQAARSGGPVLVCDTDALATTVWQERYRGRTTAPVQGLARTMPPRALYLLTSDKDVPFDDEGLRDGEHLRGWMTDRFRETLTTSGVPWQELHGDRRTRLTAALTAVDRLLADGWHLADPLG</sequence>
<dbReference type="EMBL" id="JAAGMR010000324">
    <property type="protein sequence ID" value="NEB95563.1"/>
    <property type="molecule type" value="Genomic_DNA"/>
</dbReference>
<evidence type="ECO:0000313" key="4">
    <source>
        <dbReference type="Proteomes" id="UP000470520"/>
    </source>
</evidence>
<evidence type="ECO:0000256" key="1">
    <source>
        <dbReference type="SAM" id="MobiDB-lite"/>
    </source>
</evidence>
<dbReference type="GO" id="GO:0003824">
    <property type="term" value="F:catalytic activity"/>
    <property type="evidence" value="ECO:0007669"/>
    <property type="project" value="InterPro"/>
</dbReference>
<dbReference type="InterPro" id="IPR004821">
    <property type="entry name" value="Cyt_trans-like"/>
</dbReference>
<proteinExistence type="predicted"/>
<dbReference type="InterPro" id="IPR038727">
    <property type="entry name" value="NadR/Ttd14_AAA_dom"/>
</dbReference>
<feature type="compositionally biased region" description="Basic and acidic residues" evidence="1">
    <location>
        <begin position="9"/>
        <end position="20"/>
    </location>
</feature>
<evidence type="ECO:0000313" key="3">
    <source>
        <dbReference type="EMBL" id="NEB95563.1"/>
    </source>
</evidence>
<dbReference type="PANTHER" id="PTHR37512">
    <property type="entry name" value="TRIFUNCTIONAL NAD BIOSYNTHESIS/REGULATOR PROTEIN NADR"/>
    <property type="match status" value="1"/>
</dbReference>
<dbReference type="Pfam" id="PF13521">
    <property type="entry name" value="AAA_28"/>
    <property type="match status" value="1"/>
</dbReference>
<evidence type="ECO:0000259" key="2">
    <source>
        <dbReference type="Pfam" id="PF13521"/>
    </source>
</evidence>
<dbReference type="Gene3D" id="3.40.50.620">
    <property type="entry name" value="HUPs"/>
    <property type="match status" value="1"/>
</dbReference>
<dbReference type="NCBIfam" id="TIGR00125">
    <property type="entry name" value="cyt_tran_rel"/>
    <property type="match status" value="1"/>
</dbReference>
<dbReference type="SUPFAM" id="SSF52540">
    <property type="entry name" value="P-loop containing nucleoside triphosphate hydrolases"/>
    <property type="match status" value="1"/>
</dbReference>
<accession>A0A7K3R093</accession>
<protein>
    <submittedName>
        <fullName evidence="3">AAA family ATPase</fullName>
    </submittedName>
</protein>
<dbReference type="InterPro" id="IPR052735">
    <property type="entry name" value="NAD_biosynth-regulator"/>
</dbReference>
<dbReference type="Proteomes" id="UP000470520">
    <property type="component" value="Unassembled WGS sequence"/>
</dbReference>
<dbReference type="InterPro" id="IPR014729">
    <property type="entry name" value="Rossmann-like_a/b/a_fold"/>
</dbReference>
<reference evidence="3 4" key="1">
    <citation type="submission" date="2020-01" db="EMBL/GenBank/DDBJ databases">
        <title>Insect and environment-associated Actinomycetes.</title>
        <authorList>
            <person name="Currrie C."/>
            <person name="Chevrette M."/>
            <person name="Carlson C."/>
            <person name="Stubbendieck R."/>
            <person name="Wendt-Pienkowski E."/>
        </authorList>
    </citation>
    <scope>NUCLEOTIDE SEQUENCE [LARGE SCALE GENOMIC DNA]</scope>
    <source>
        <strain evidence="3 4">SID7754</strain>
    </source>
</reference>
<feature type="domain" description="NadR/Ttd14 AAA" evidence="2">
    <location>
        <begin position="186"/>
        <end position="368"/>
    </location>
</feature>
<feature type="region of interest" description="Disordered" evidence="1">
    <location>
        <begin position="1"/>
        <end position="20"/>
    </location>
</feature>
<dbReference type="PANTHER" id="PTHR37512:SF1">
    <property type="entry name" value="NADR_TTD14 AAA DOMAIN-CONTAINING PROTEIN"/>
    <property type="match status" value="1"/>
</dbReference>
<dbReference type="AlphaFoldDB" id="A0A7K3R093"/>
<dbReference type="InterPro" id="IPR027417">
    <property type="entry name" value="P-loop_NTPase"/>
</dbReference>
<dbReference type="Gene3D" id="3.40.50.300">
    <property type="entry name" value="P-loop containing nucleotide triphosphate hydrolases"/>
    <property type="match status" value="1"/>
</dbReference>
<name>A0A7K3R093_9ACTN</name>
<organism evidence="3 4">
    <name type="scientific">Streptomyces bauhiniae</name>
    <dbReference type="NCBI Taxonomy" id="2340725"/>
    <lineage>
        <taxon>Bacteria</taxon>
        <taxon>Bacillati</taxon>
        <taxon>Actinomycetota</taxon>
        <taxon>Actinomycetes</taxon>
        <taxon>Kitasatosporales</taxon>
        <taxon>Streptomycetaceae</taxon>
        <taxon>Streptomyces</taxon>
    </lineage>
</organism>
<dbReference type="SUPFAM" id="SSF52374">
    <property type="entry name" value="Nucleotidylyl transferase"/>
    <property type="match status" value="1"/>
</dbReference>